<dbReference type="EMBL" id="QPIZ01000012">
    <property type="protein sequence ID" value="RCW33936.1"/>
    <property type="molecule type" value="Genomic_DNA"/>
</dbReference>
<gene>
    <name evidence="1" type="ORF">DFO77_112100</name>
</gene>
<protein>
    <submittedName>
        <fullName evidence="1">Uncharacterized protein</fullName>
    </submittedName>
</protein>
<sequence length="101" mass="11967">MDTDDLSREAYDGILIQAERLTHDLTLHYGVLSGDCKNEAEYLKKAEKMTREIMKADDWEIDDLFWGNPPEKEKLESICRKILKNIEQVRSIPFEKRKFDF</sequence>
<organism evidence="1 2">
    <name type="scientific">Marinilabilia salmonicolor</name>
    <dbReference type="NCBI Taxonomy" id="989"/>
    <lineage>
        <taxon>Bacteria</taxon>
        <taxon>Pseudomonadati</taxon>
        <taxon>Bacteroidota</taxon>
        <taxon>Bacteroidia</taxon>
        <taxon>Marinilabiliales</taxon>
        <taxon>Marinilabiliaceae</taxon>
        <taxon>Marinilabilia</taxon>
    </lineage>
</organism>
<dbReference type="AlphaFoldDB" id="A0A2T0XQ42"/>
<comment type="caution">
    <text evidence="1">The sequence shown here is derived from an EMBL/GenBank/DDBJ whole genome shotgun (WGS) entry which is preliminary data.</text>
</comment>
<reference evidence="1 2" key="1">
    <citation type="submission" date="2018-07" db="EMBL/GenBank/DDBJ databases">
        <title>Freshwater and sediment microbial communities from various areas in North America, analyzing microbe dynamics in response to fracking.</title>
        <authorList>
            <person name="Lamendella R."/>
        </authorList>
    </citation>
    <scope>NUCLEOTIDE SEQUENCE [LARGE SCALE GENOMIC DNA]</scope>
    <source>
        <strain evidence="1 2">160A</strain>
    </source>
</reference>
<proteinExistence type="predicted"/>
<dbReference type="OrthoDB" id="1467641at2"/>
<name>A0A2T0XQ42_9BACT</name>
<dbReference type="RefSeq" id="WP_106152445.1">
    <property type="nucleotide sequence ID" value="NZ_PVTS01000004.1"/>
</dbReference>
<keyword evidence="2" id="KW-1185">Reference proteome</keyword>
<evidence type="ECO:0000313" key="1">
    <source>
        <dbReference type="EMBL" id="RCW33936.1"/>
    </source>
</evidence>
<dbReference type="STRING" id="1168289.GCA_000259075_01937"/>
<dbReference type="Proteomes" id="UP000252733">
    <property type="component" value="Unassembled WGS sequence"/>
</dbReference>
<evidence type="ECO:0000313" key="2">
    <source>
        <dbReference type="Proteomes" id="UP000252733"/>
    </source>
</evidence>
<accession>A0A2T0XQ42</accession>